<keyword evidence="4" id="KW-1185">Reference proteome</keyword>
<sequence>MAGATLMKRSSRPFLVKASLAVLLTLTLNVETTTAQTTASGTTLAPVRNVVRPEVVIVFELQAVWALIVMAVILWGEYKDQWDIVKHGSSFGPLPGVVISVVVIALLVAPPNNGTRVGPRFSYATNSLLIAVGLMTGISGTINSVVHIGQASGLAGVILGAIASFLWVVAFAWYMSRFCMCNKGQSPQQGETNAAVAV</sequence>
<proteinExistence type="predicted"/>
<dbReference type="EMBL" id="OV696701">
    <property type="protein sequence ID" value="CAH1247476.1"/>
    <property type="molecule type" value="Genomic_DNA"/>
</dbReference>
<feature type="transmembrane region" description="Helical" evidence="1">
    <location>
        <begin position="90"/>
        <end position="109"/>
    </location>
</feature>
<evidence type="ECO:0000313" key="4">
    <source>
        <dbReference type="Proteomes" id="UP000838412"/>
    </source>
</evidence>
<evidence type="ECO:0000313" key="3">
    <source>
        <dbReference type="EMBL" id="CAH1247476.1"/>
    </source>
</evidence>
<keyword evidence="1" id="KW-0812">Transmembrane</keyword>
<keyword evidence="2" id="KW-0732">Signal</keyword>
<evidence type="ECO:0000256" key="2">
    <source>
        <dbReference type="SAM" id="SignalP"/>
    </source>
</evidence>
<evidence type="ECO:0000256" key="1">
    <source>
        <dbReference type="SAM" id="Phobius"/>
    </source>
</evidence>
<gene>
    <name evidence="3" type="primary">Hypp7931</name>
    <name evidence="3" type="ORF">BLAG_LOCUS9128</name>
</gene>
<reference evidence="3" key="1">
    <citation type="submission" date="2022-01" db="EMBL/GenBank/DDBJ databases">
        <authorList>
            <person name="Braso-Vives M."/>
        </authorList>
    </citation>
    <scope>NUCLEOTIDE SEQUENCE</scope>
</reference>
<keyword evidence="1" id="KW-0472">Membrane</keyword>
<feature type="signal peptide" evidence="2">
    <location>
        <begin position="1"/>
        <end position="35"/>
    </location>
</feature>
<keyword evidence="1" id="KW-1133">Transmembrane helix</keyword>
<feature type="transmembrane region" description="Helical" evidence="1">
    <location>
        <begin position="154"/>
        <end position="175"/>
    </location>
</feature>
<feature type="transmembrane region" description="Helical" evidence="1">
    <location>
        <begin position="59"/>
        <end position="78"/>
    </location>
</feature>
<feature type="chain" id="PRO_5035479144" evidence="2">
    <location>
        <begin position="36"/>
        <end position="198"/>
    </location>
</feature>
<organism evidence="3 4">
    <name type="scientific">Branchiostoma lanceolatum</name>
    <name type="common">Common lancelet</name>
    <name type="synonym">Amphioxus lanceolatum</name>
    <dbReference type="NCBI Taxonomy" id="7740"/>
    <lineage>
        <taxon>Eukaryota</taxon>
        <taxon>Metazoa</taxon>
        <taxon>Chordata</taxon>
        <taxon>Cephalochordata</taxon>
        <taxon>Leptocardii</taxon>
        <taxon>Amphioxiformes</taxon>
        <taxon>Branchiostomatidae</taxon>
        <taxon>Branchiostoma</taxon>
    </lineage>
</organism>
<dbReference type="Proteomes" id="UP000838412">
    <property type="component" value="Chromosome 16"/>
</dbReference>
<dbReference type="AlphaFoldDB" id="A0A8K0ED60"/>
<accession>A0A8K0ED60</accession>
<protein>
    <submittedName>
        <fullName evidence="3">Hypp7931 protein</fullName>
    </submittedName>
</protein>
<name>A0A8K0ED60_BRALA</name>
<feature type="transmembrane region" description="Helical" evidence="1">
    <location>
        <begin position="121"/>
        <end position="142"/>
    </location>
</feature>